<dbReference type="InterPro" id="IPR036047">
    <property type="entry name" value="F-box-like_dom_sf"/>
</dbReference>
<accession>A0AAN7ZEL9</accession>
<gene>
    <name evidence="2" type="ORF">RRF57_012290</name>
</gene>
<evidence type="ECO:0000313" key="3">
    <source>
        <dbReference type="Proteomes" id="UP001305414"/>
    </source>
</evidence>
<dbReference type="EMBL" id="JAWHQM010000073">
    <property type="protein sequence ID" value="KAK5636578.1"/>
    <property type="molecule type" value="Genomic_DNA"/>
</dbReference>
<keyword evidence="3" id="KW-1185">Reference proteome</keyword>
<organism evidence="2 3">
    <name type="scientific">Xylaria bambusicola</name>
    <dbReference type="NCBI Taxonomy" id="326684"/>
    <lineage>
        <taxon>Eukaryota</taxon>
        <taxon>Fungi</taxon>
        <taxon>Dikarya</taxon>
        <taxon>Ascomycota</taxon>
        <taxon>Pezizomycotina</taxon>
        <taxon>Sordariomycetes</taxon>
        <taxon>Xylariomycetidae</taxon>
        <taxon>Xylariales</taxon>
        <taxon>Xylariaceae</taxon>
        <taxon>Xylaria</taxon>
    </lineage>
</organism>
<dbReference type="CDD" id="cd09917">
    <property type="entry name" value="F-box_SF"/>
    <property type="match status" value="1"/>
</dbReference>
<evidence type="ECO:0000313" key="2">
    <source>
        <dbReference type="EMBL" id="KAK5636578.1"/>
    </source>
</evidence>
<name>A0AAN7ZEL9_9PEZI</name>
<dbReference type="SUPFAM" id="SSF81383">
    <property type="entry name" value="F-box domain"/>
    <property type="match status" value="1"/>
</dbReference>
<proteinExistence type="predicted"/>
<dbReference type="PROSITE" id="PS50181">
    <property type="entry name" value="FBOX"/>
    <property type="match status" value="1"/>
</dbReference>
<feature type="domain" description="F-box" evidence="1">
    <location>
        <begin position="1"/>
        <end position="60"/>
    </location>
</feature>
<dbReference type="Proteomes" id="UP001305414">
    <property type="component" value="Unassembled WGS sequence"/>
</dbReference>
<evidence type="ECO:0000259" key="1">
    <source>
        <dbReference type="PROSITE" id="PS50181"/>
    </source>
</evidence>
<sequence length="282" mass="32069">MADLQDLPAETLILILRLLGAMDLQTTILAQRVSRRFRDVIQDAVPRSPSPGATQYYSENARSKGEINPFLQDKFNGLFNSADCFTEAECRRYRVLTLDGDATLPFPRLPWVVGASRDVFLRPEASWRGLSPTFGVAPHTRYLDIVKNCENEFDSPVFYFQVELPESGLSMGLLYDILVCEETLYAHWTGSWQLLVGKSLKRFDVLYRWGCFIINEPGESQLVSETADGAILLVRGGPPSRLPQLGRDAWVPERLMKNAKPKFFPWRGPCVDEEETVWYLDL</sequence>
<dbReference type="InterPro" id="IPR001810">
    <property type="entry name" value="F-box_dom"/>
</dbReference>
<reference evidence="2 3" key="1">
    <citation type="submission" date="2023-10" db="EMBL/GenBank/DDBJ databases">
        <title>Draft genome sequence of Xylaria bambusicola isolate GMP-LS, the root and basal stem rot pathogen of sugarcane in Indonesia.</title>
        <authorList>
            <person name="Selvaraj P."/>
            <person name="Muralishankar V."/>
            <person name="Muruganantham S."/>
            <person name="Sp S."/>
            <person name="Haryani S."/>
            <person name="Lau K.J.X."/>
            <person name="Naqvi N.I."/>
        </authorList>
    </citation>
    <scope>NUCLEOTIDE SEQUENCE [LARGE SCALE GENOMIC DNA]</scope>
    <source>
        <strain evidence="2">GMP-LS</strain>
    </source>
</reference>
<dbReference type="AlphaFoldDB" id="A0AAN7ZEL9"/>
<protein>
    <recommendedName>
        <fullName evidence="1">F-box domain-containing protein</fullName>
    </recommendedName>
</protein>
<comment type="caution">
    <text evidence="2">The sequence shown here is derived from an EMBL/GenBank/DDBJ whole genome shotgun (WGS) entry which is preliminary data.</text>
</comment>